<protein>
    <recommendedName>
        <fullName evidence="1">Reverse transcriptase zinc-binding domain-containing protein</fullName>
    </recommendedName>
</protein>
<reference evidence="2" key="1">
    <citation type="submission" date="2019-12" db="EMBL/GenBank/DDBJ databases">
        <title>Genome sequencing and annotation of Brassica cretica.</title>
        <authorList>
            <person name="Studholme D.J."/>
            <person name="Sarris P."/>
        </authorList>
    </citation>
    <scope>NUCLEOTIDE SEQUENCE</scope>
    <source>
        <strain evidence="2">PFS-109/04</strain>
        <tissue evidence="2">Leaf</tissue>
    </source>
</reference>
<evidence type="ECO:0000313" key="3">
    <source>
        <dbReference type="Proteomes" id="UP000712600"/>
    </source>
</evidence>
<sequence length="283" mass="33293">MRCEVRSGDSTFFWFDNWLGTRSIIDTTGDLGLRYLCIPRQARVAEACPNEAWGMRGRGRRVFGDVYTAIENAQKPDARRGSDVILWKHNEEDFKDHFSAARTWEQIRVRGPEVPWHHLVWFTQGVPRHAFIVWLTFKDRLSTGVRMRQWGIAQGCMLCGEPDESRDHLFFACPYTFTVWSNLTATLLGTVASPDWTTMVTSLLRRNRNKMDAILLRMIFHTTIYLVWKERNSRRHLGPWVTTEAITRQIDKAIRNRISSLKYTGQHKLESLFRRWVEVYIRQ</sequence>
<gene>
    <name evidence="2" type="ORF">F2Q69_00033878</name>
</gene>
<comment type="caution">
    <text evidence="2">The sequence shown here is derived from an EMBL/GenBank/DDBJ whole genome shotgun (WGS) entry which is preliminary data.</text>
</comment>
<evidence type="ECO:0000313" key="2">
    <source>
        <dbReference type="EMBL" id="KAF3599418.1"/>
    </source>
</evidence>
<proteinExistence type="predicted"/>
<dbReference type="EMBL" id="QGKX02000004">
    <property type="protein sequence ID" value="KAF3599418.1"/>
    <property type="molecule type" value="Genomic_DNA"/>
</dbReference>
<dbReference type="Pfam" id="PF13966">
    <property type="entry name" value="zf-RVT"/>
    <property type="match status" value="1"/>
</dbReference>
<dbReference type="PANTHER" id="PTHR33116">
    <property type="entry name" value="REVERSE TRANSCRIPTASE ZINC-BINDING DOMAIN-CONTAINING PROTEIN-RELATED-RELATED"/>
    <property type="match status" value="1"/>
</dbReference>
<dbReference type="Proteomes" id="UP000712600">
    <property type="component" value="Unassembled WGS sequence"/>
</dbReference>
<name>A0A8S9SDS5_BRACR</name>
<evidence type="ECO:0000259" key="1">
    <source>
        <dbReference type="Pfam" id="PF13966"/>
    </source>
</evidence>
<feature type="domain" description="Reverse transcriptase zinc-binding" evidence="1">
    <location>
        <begin position="98"/>
        <end position="180"/>
    </location>
</feature>
<organism evidence="2 3">
    <name type="scientific">Brassica cretica</name>
    <name type="common">Mustard</name>
    <dbReference type="NCBI Taxonomy" id="69181"/>
    <lineage>
        <taxon>Eukaryota</taxon>
        <taxon>Viridiplantae</taxon>
        <taxon>Streptophyta</taxon>
        <taxon>Embryophyta</taxon>
        <taxon>Tracheophyta</taxon>
        <taxon>Spermatophyta</taxon>
        <taxon>Magnoliopsida</taxon>
        <taxon>eudicotyledons</taxon>
        <taxon>Gunneridae</taxon>
        <taxon>Pentapetalae</taxon>
        <taxon>rosids</taxon>
        <taxon>malvids</taxon>
        <taxon>Brassicales</taxon>
        <taxon>Brassicaceae</taxon>
        <taxon>Brassiceae</taxon>
        <taxon>Brassica</taxon>
    </lineage>
</organism>
<dbReference type="AlphaFoldDB" id="A0A8S9SDS5"/>
<dbReference type="PANTHER" id="PTHR33116:SF84">
    <property type="entry name" value="RNA-DIRECTED DNA POLYMERASE"/>
    <property type="match status" value="1"/>
</dbReference>
<dbReference type="InterPro" id="IPR026960">
    <property type="entry name" value="RVT-Znf"/>
</dbReference>
<accession>A0A8S9SDS5</accession>